<keyword evidence="3" id="KW-1185">Reference proteome</keyword>
<dbReference type="Gene3D" id="3.20.80.10">
    <property type="entry name" value="Regulatory factor, effector binding domain"/>
    <property type="match status" value="1"/>
</dbReference>
<dbReference type="Proteomes" id="UP001299546">
    <property type="component" value="Unassembled WGS sequence"/>
</dbReference>
<dbReference type="InterPro" id="IPR010499">
    <property type="entry name" value="AraC_E-bd"/>
</dbReference>
<comment type="caution">
    <text evidence="2">The sequence shown here is derived from an EMBL/GenBank/DDBJ whole genome shotgun (WGS) entry which is preliminary data.</text>
</comment>
<organism evidence="2 3">
    <name type="scientific">Bariatricus massiliensis</name>
    <dbReference type="NCBI Taxonomy" id="1745713"/>
    <lineage>
        <taxon>Bacteria</taxon>
        <taxon>Bacillati</taxon>
        <taxon>Bacillota</taxon>
        <taxon>Clostridia</taxon>
        <taxon>Lachnospirales</taxon>
        <taxon>Lachnospiraceae</taxon>
        <taxon>Bariatricus</taxon>
    </lineage>
</organism>
<dbReference type="InterPro" id="IPR029441">
    <property type="entry name" value="Cass2"/>
</dbReference>
<evidence type="ECO:0000313" key="3">
    <source>
        <dbReference type="Proteomes" id="UP001299546"/>
    </source>
</evidence>
<dbReference type="RefSeq" id="WP_066737401.1">
    <property type="nucleotide sequence ID" value="NZ_JAJCIQ010000006.1"/>
</dbReference>
<dbReference type="EMBL" id="JAJCIS010000005">
    <property type="protein sequence ID" value="MCB7387550.1"/>
    <property type="molecule type" value="Genomic_DNA"/>
</dbReference>
<dbReference type="Pfam" id="PF14526">
    <property type="entry name" value="Cass2"/>
    <property type="match status" value="1"/>
</dbReference>
<accession>A0ABS8DGQ2</accession>
<gene>
    <name evidence="2" type="ORF">LIZ65_09630</name>
</gene>
<reference evidence="2 3" key="1">
    <citation type="submission" date="2021-10" db="EMBL/GenBank/DDBJ databases">
        <title>Collection of gut derived symbiotic bacterial strains cultured from healthy donors.</title>
        <authorList>
            <person name="Lin H."/>
            <person name="Littmann E."/>
            <person name="Kohout C."/>
            <person name="Pamer E.G."/>
        </authorList>
    </citation>
    <scope>NUCLEOTIDE SEQUENCE [LARGE SCALE GENOMIC DNA]</scope>
    <source>
        <strain evidence="2 3">DFI.1.165</strain>
    </source>
</reference>
<dbReference type="InterPro" id="IPR011256">
    <property type="entry name" value="Reg_factor_effector_dom_sf"/>
</dbReference>
<protein>
    <submittedName>
        <fullName evidence="2">GyrI-like domain-containing protein</fullName>
    </submittedName>
</protein>
<proteinExistence type="predicted"/>
<sequence length="166" mass="18637">MNLPFRVEKRESFRVVGYTVQTTNKGKEGRKAVPAQWDEFKQKNLQDILMPLMNQEPYGLFGISVYNTDETDSRKFAHYIAVSSSAQTQPGMNEYTVPAADWAVFPCTVDTIGKTEVEAITKWIPKAGYKALNAGYITGRMKSAAPDIEFYGADGLVEVWIAVREK</sequence>
<name>A0ABS8DGQ2_9FIRM</name>
<evidence type="ECO:0000259" key="1">
    <source>
        <dbReference type="SMART" id="SM00871"/>
    </source>
</evidence>
<dbReference type="SUPFAM" id="SSF55136">
    <property type="entry name" value="Probable bacterial effector-binding domain"/>
    <property type="match status" value="1"/>
</dbReference>
<dbReference type="SMART" id="SM00871">
    <property type="entry name" value="AraC_E_bind"/>
    <property type="match status" value="1"/>
</dbReference>
<feature type="domain" description="AraC effector-binding" evidence="1">
    <location>
        <begin position="3"/>
        <end position="164"/>
    </location>
</feature>
<evidence type="ECO:0000313" key="2">
    <source>
        <dbReference type="EMBL" id="MCB7387550.1"/>
    </source>
</evidence>